<dbReference type="Proteomes" id="UP001321542">
    <property type="component" value="Chromosome"/>
</dbReference>
<gene>
    <name evidence="2" type="ORF">SGFS_012810</name>
</gene>
<organism evidence="2 3">
    <name type="scientific">Streptomyces graminofaciens</name>
    <dbReference type="NCBI Taxonomy" id="68212"/>
    <lineage>
        <taxon>Bacteria</taxon>
        <taxon>Bacillati</taxon>
        <taxon>Actinomycetota</taxon>
        <taxon>Actinomycetes</taxon>
        <taxon>Kitasatosporales</taxon>
        <taxon>Streptomycetaceae</taxon>
        <taxon>Streptomyces</taxon>
    </lineage>
</organism>
<accession>A0ABM7F2I9</accession>
<dbReference type="EMBL" id="AP018448">
    <property type="protein sequence ID" value="BBC29987.1"/>
    <property type="molecule type" value="Genomic_DNA"/>
</dbReference>
<keyword evidence="3" id="KW-1185">Reference proteome</keyword>
<evidence type="ECO:0000313" key="2">
    <source>
        <dbReference type="EMBL" id="BBC29987.1"/>
    </source>
</evidence>
<sequence>MATVEEPPPPPTGNPGLPFTSERRDGSIAEQWDVPSRTYWRLDGGEVVESRPFTAAEEAWARQQSTDEARRTNRDLLIARARAALASNAAYLDLVAAGTATNAQHLAQVPALTRQMQGLIRLLLGSDLLDSTGG</sequence>
<dbReference type="RefSeq" id="WP_286248263.1">
    <property type="nucleotide sequence ID" value="NZ_AP018448.1"/>
</dbReference>
<reference evidence="2 3" key="1">
    <citation type="journal article" date="2010" name="ChemBioChem">
        <title>Cloning and characterization of the biosynthetic gene cluster of 16-membered macrolide antibiotic FD-891: involvement of a dual functional cytochrome P450 monooxygenase catalyzing epoxidation and hydroxylation.</title>
        <authorList>
            <person name="Kudo F."/>
            <person name="Motegi A."/>
            <person name="Mizoue K."/>
            <person name="Eguchi T."/>
        </authorList>
    </citation>
    <scope>NUCLEOTIDE SEQUENCE [LARGE SCALE GENOMIC DNA]</scope>
    <source>
        <strain evidence="2 3">A-8890</strain>
    </source>
</reference>
<evidence type="ECO:0000256" key="1">
    <source>
        <dbReference type="SAM" id="MobiDB-lite"/>
    </source>
</evidence>
<reference evidence="2 3" key="2">
    <citation type="journal article" date="2023" name="ChemBioChem">
        <title>Acyltransferase Domain Exchange between Two Independent Type I Polyketide Synthases in the Same Producer Strain of Macrolide Antibiotics.</title>
        <authorList>
            <person name="Kudo F."/>
            <person name="Kishikawa K."/>
            <person name="Tsuboi K."/>
            <person name="Kido T."/>
            <person name="Usui T."/>
            <person name="Hashimoto J."/>
            <person name="Shin-Ya K."/>
            <person name="Miyanaga A."/>
            <person name="Eguchi T."/>
        </authorList>
    </citation>
    <scope>NUCLEOTIDE SEQUENCE [LARGE SCALE GENOMIC DNA]</scope>
    <source>
        <strain evidence="2 3">A-8890</strain>
    </source>
</reference>
<feature type="region of interest" description="Disordered" evidence="1">
    <location>
        <begin position="1"/>
        <end position="30"/>
    </location>
</feature>
<proteinExistence type="predicted"/>
<feature type="compositionally biased region" description="Pro residues" evidence="1">
    <location>
        <begin position="1"/>
        <end position="13"/>
    </location>
</feature>
<evidence type="ECO:0000313" key="3">
    <source>
        <dbReference type="Proteomes" id="UP001321542"/>
    </source>
</evidence>
<protein>
    <submittedName>
        <fullName evidence="2">Uncharacterized protein</fullName>
    </submittedName>
</protein>
<name>A0ABM7F2I9_9ACTN</name>